<feature type="compositionally biased region" description="Acidic residues" evidence="1">
    <location>
        <begin position="465"/>
        <end position="483"/>
    </location>
</feature>
<dbReference type="Gramene" id="OE9A083647T2">
    <property type="protein sequence ID" value="OE9A083647C2"/>
    <property type="gene ID" value="OE9A083647"/>
</dbReference>
<dbReference type="AlphaFoldDB" id="A0A8S0QFT0"/>
<keyword evidence="3" id="KW-1185">Reference proteome</keyword>
<feature type="compositionally biased region" description="Basic residues" evidence="1">
    <location>
        <begin position="107"/>
        <end position="118"/>
    </location>
</feature>
<evidence type="ECO:0000313" key="2">
    <source>
        <dbReference type="EMBL" id="CAA2966513.1"/>
    </source>
</evidence>
<name>A0A8S0QFT0_OLEEU</name>
<feature type="compositionally biased region" description="Basic and acidic residues" evidence="1">
    <location>
        <begin position="336"/>
        <end position="364"/>
    </location>
</feature>
<sequence>MSSPSLSPQPPPEENLQQQQHQHLQEAQEPLILDEDPQTQIHEIENQPDQGWAPEEAQSEDQENPEAPKVQESFAELHVVLPITDPHMAVSEGSVTTPSHNPQNRRGVNKRKKGKSNVKKQQAIEKKLQALMEKLNPIPSIPPNMLDFSKHEKLLKKLGLWDFFHLEFDRDVRVDLIAQLVATYDPKLRCSYVNEFRIAVNRADMARAFKLPLKKEKGNVSGVESVDLDSELVSEDSKVFIEDFVSKCVLLHEDLWVTPVEVVNWLTMIRKGHPEKVDWATFFWLMMEKELTKGERLGDCYYASHFQYLIKSQREEVLLLREEETAMEKVELNVEVKEEDGVNEEDVKTKEEDGVNEEDMKANEEDGVNEEDVKAKEEEEEDGVNGENVRAMEEKNGVNEEDVTATEEDGVNEENVKAKEEEEDGVNKMDVKAKEEEEDGVNEENVKAKEEEDGVNEENVKAKEEEDGVNEEEEEEEEEGVNEEDVKVGVEGEGPEVEGNVMDGLNFELTLGQDVVEEEEEVKNAEMIDVDNCKEDAELEEQEEQGRWDLDGKNNMGRHFMGRCSMEEDRGFGSLEDRKEDEGDMEEDEEEGEGEGEEGEEEAEDGLNILSNVNALEGDGLTGNLLQTMEANLMGFGSQGQLRDHAMVDLRVDMRHMDSAAPFFNNNNIGKRVMEHDNDIPHNDSNKRLKINDPWDQKPGDFGTCMAQMQHLMDRARVMYEEKEQAQEHLSLNQQLLLNELQKRDSMIEHLHKTKLDEIQKRDGELYRYERELYLMGGILDGYRKALKETQRAFAEYRQRAQLPEEPLYKDTGPGGLMLSTGEIEKLREKQEEEYRINCSILEQKAKEAEEGYTGQFEAFLEKINMLDKKLTGLETDATELIDCYRKKENLKTEEKVSELLGPLPNE</sequence>
<feature type="compositionally biased region" description="Low complexity" evidence="1">
    <location>
        <begin position="14"/>
        <end position="31"/>
    </location>
</feature>
<dbReference type="OrthoDB" id="1935530at2759"/>
<dbReference type="Proteomes" id="UP000594638">
    <property type="component" value="Unassembled WGS sequence"/>
</dbReference>
<organism evidence="2 3">
    <name type="scientific">Olea europaea subsp. europaea</name>
    <dbReference type="NCBI Taxonomy" id="158383"/>
    <lineage>
        <taxon>Eukaryota</taxon>
        <taxon>Viridiplantae</taxon>
        <taxon>Streptophyta</taxon>
        <taxon>Embryophyta</taxon>
        <taxon>Tracheophyta</taxon>
        <taxon>Spermatophyta</taxon>
        <taxon>Magnoliopsida</taxon>
        <taxon>eudicotyledons</taxon>
        <taxon>Gunneridae</taxon>
        <taxon>Pentapetalae</taxon>
        <taxon>asterids</taxon>
        <taxon>lamiids</taxon>
        <taxon>Lamiales</taxon>
        <taxon>Oleaceae</taxon>
        <taxon>Oleeae</taxon>
        <taxon>Olea</taxon>
    </lineage>
</organism>
<dbReference type="EMBL" id="CACTIH010001862">
    <property type="protein sequence ID" value="CAA2966513.1"/>
    <property type="molecule type" value="Genomic_DNA"/>
</dbReference>
<feature type="compositionally biased region" description="Acidic residues" evidence="1">
    <location>
        <begin position="399"/>
        <end position="412"/>
    </location>
</feature>
<feature type="region of interest" description="Disordered" evidence="1">
    <location>
        <begin position="336"/>
        <end position="503"/>
    </location>
</feature>
<proteinExistence type="predicted"/>
<feature type="region of interest" description="Disordered" evidence="1">
    <location>
        <begin position="563"/>
        <end position="603"/>
    </location>
</feature>
<protein>
    <submittedName>
        <fullName evidence="2">Uncharacterized protein</fullName>
    </submittedName>
</protein>
<reference evidence="2 3" key="1">
    <citation type="submission" date="2019-12" db="EMBL/GenBank/DDBJ databases">
        <authorList>
            <person name="Alioto T."/>
            <person name="Alioto T."/>
            <person name="Gomez Garrido J."/>
        </authorList>
    </citation>
    <scope>NUCLEOTIDE SEQUENCE [LARGE SCALE GENOMIC DNA]</scope>
</reference>
<feature type="compositionally biased region" description="Polar residues" evidence="1">
    <location>
        <begin position="93"/>
        <end position="102"/>
    </location>
</feature>
<feature type="compositionally biased region" description="Basic and acidic residues" evidence="1">
    <location>
        <begin position="414"/>
        <end position="435"/>
    </location>
</feature>
<feature type="region of interest" description="Disordered" evidence="1">
    <location>
        <begin position="1"/>
        <end position="69"/>
    </location>
</feature>
<feature type="compositionally biased region" description="Acidic residues" evidence="1">
    <location>
        <begin position="582"/>
        <end position="603"/>
    </location>
</feature>
<dbReference type="PANTHER" id="PTHR35120:SF2">
    <property type="entry name" value="AMINOTRANSFERASE-LIKE PLANT MOBILE DOMAIN-CONTAINING PROTEIN"/>
    <property type="match status" value="1"/>
</dbReference>
<gene>
    <name evidence="2" type="ORF">OLEA9_A083647</name>
</gene>
<evidence type="ECO:0000256" key="1">
    <source>
        <dbReference type="SAM" id="MobiDB-lite"/>
    </source>
</evidence>
<feature type="region of interest" description="Disordered" evidence="1">
    <location>
        <begin position="89"/>
        <end position="121"/>
    </location>
</feature>
<feature type="compositionally biased region" description="Basic and acidic residues" evidence="1">
    <location>
        <begin position="565"/>
        <end position="581"/>
    </location>
</feature>
<comment type="caution">
    <text evidence="2">The sequence shown here is derived from an EMBL/GenBank/DDBJ whole genome shotgun (WGS) entry which is preliminary data.</text>
</comment>
<accession>A0A8S0QFT0</accession>
<dbReference type="PANTHER" id="PTHR35120">
    <property type="entry name" value="HISTONE ACETYLTRANSFERASE KAT6B-LIKE"/>
    <property type="match status" value="1"/>
</dbReference>
<evidence type="ECO:0000313" key="3">
    <source>
        <dbReference type="Proteomes" id="UP000594638"/>
    </source>
</evidence>